<dbReference type="InterPro" id="IPR029058">
    <property type="entry name" value="AB_hydrolase_fold"/>
</dbReference>
<feature type="compositionally biased region" description="Basic and acidic residues" evidence="1">
    <location>
        <begin position="270"/>
        <end position="281"/>
    </location>
</feature>
<feature type="compositionally biased region" description="Basic and acidic residues" evidence="1">
    <location>
        <begin position="677"/>
        <end position="696"/>
    </location>
</feature>
<feature type="compositionally biased region" description="Basic and acidic residues" evidence="1">
    <location>
        <begin position="580"/>
        <end position="598"/>
    </location>
</feature>
<feature type="compositionally biased region" description="Low complexity" evidence="1">
    <location>
        <begin position="368"/>
        <end position="394"/>
    </location>
</feature>
<evidence type="ECO:0000256" key="1">
    <source>
        <dbReference type="SAM" id="MobiDB-lite"/>
    </source>
</evidence>
<protein>
    <recommendedName>
        <fullName evidence="4">Xaa-Pro dipeptidyl-peptidase-like domain-containing protein</fullName>
    </recommendedName>
</protein>
<feature type="compositionally biased region" description="Polar residues" evidence="1">
    <location>
        <begin position="404"/>
        <end position="430"/>
    </location>
</feature>
<dbReference type="Proteomes" id="UP001063166">
    <property type="component" value="Unassembled WGS sequence"/>
</dbReference>
<sequence>MTQVIKLPSGVALEVDLTAPPSPTERPKLAICLHPWSWLGGQKDDPVLLSLLDHLTDRNYHVLRYNSRGVGRSTGWASVTGFSEAKDLEDLVMWGRQTISNVTSLVFLGYSHGSLIASMHPIIPTIKTSHILISYPLGPRGWLTLFHTSTYSAKLKELIQSVDSNVLIVYGDADEFTGVSKYRDWRQDLENEAGGGRLKIVEIPGGSHFWRGRSGQQLAEAQMPLPDERPRQSVANLIGRFENQVKRQPSSSPGSVRSLSATSDISGDAAKVELKEKREWPPKSITTDGRPPPIVPSSSWTRSQSAAAGSLPSSKPDPAPSSTQADAPDDSALTPRPNSTTSIPDATKGGSVPQRQLSVGVTDPSPSPSNTPTTAKPPAKTPAKAPAVKPASSTTPKTPAKTGARSSINNFTATQPLKPQLTGPASSSSLARKVVPKSTPVTPARAKTPSRTAPSTSRPKTPQSTRSKTPSSGLFAPTAASLARARNAQPPPPTPSKKATLSSAVAERLSKPTAASLSRARSPTSTPARGGAKPPVRGSPAMRGPAKPRVSTASTARTKQEKPAASKAAATGAAAGAVAETEHEGDPVPEENGQHTEPVEAGADDFPDGIHADEVEDAGENEVNMDASQAAEELAEGEDNGAVAEPVDHSPDTTAVERTDDEARSEAELQDSSVDVFSKEVEAASAADERVDEVKSRPQAGDDLEDMVNLLESVSISKARPTSISSIPDEVSEIPDEE</sequence>
<proteinExistence type="predicted"/>
<accession>A0A9P3PRJ0</accession>
<evidence type="ECO:0008006" key="4">
    <source>
        <dbReference type="Google" id="ProtNLM"/>
    </source>
</evidence>
<feature type="compositionally biased region" description="Low complexity" evidence="1">
    <location>
        <begin position="250"/>
        <end position="260"/>
    </location>
</feature>
<organism evidence="2 3">
    <name type="scientific">Lyophyllum shimeji</name>
    <name type="common">Hon-shimeji</name>
    <name type="synonym">Tricholoma shimeji</name>
    <dbReference type="NCBI Taxonomy" id="47721"/>
    <lineage>
        <taxon>Eukaryota</taxon>
        <taxon>Fungi</taxon>
        <taxon>Dikarya</taxon>
        <taxon>Basidiomycota</taxon>
        <taxon>Agaricomycotina</taxon>
        <taxon>Agaricomycetes</taxon>
        <taxon>Agaricomycetidae</taxon>
        <taxon>Agaricales</taxon>
        <taxon>Tricholomatineae</taxon>
        <taxon>Lyophyllaceae</taxon>
        <taxon>Lyophyllum</taxon>
    </lineage>
</organism>
<gene>
    <name evidence="2" type="ORF">LshimejAT787_0801000</name>
</gene>
<feature type="compositionally biased region" description="Polar residues" evidence="1">
    <location>
        <begin position="449"/>
        <end position="472"/>
    </location>
</feature>
<feature type="compositionally biased region" description="Polar residues" evidence="1">
    <location>
        <begin position="296"/>
        <end position="313"/>
    </location>
</feature>
<dbReference type="OrthoDB" id="10260961at2759"/>
<evidence type="ECO:0000313" key="2">
    <source>
        <dbReference type="EMBL" id="GLB40229.1"/>
    </source>
</evidence>
<name>A0A9P3PRJ0_LYOSH</name>
<feature type="region of interest" description="Disordered" evidence="1">
    <location>
        <begin position="241"/>
        <end position="705"/>
    </location>
</feature>
<dbReference type="EMBL" id="BRPK01000008">
    <property type="protein sequence ID" value="GLB40229.1"/>
    <property type="molecule type" value="Genomic_DNA"/>
</dbReference>
<feature type="region of interest" description="Disordered" evidence="1">
    <location>
        <begin position="718"/>
        <end position="738"/>
    </location>
</feature>
<feature type="compositionally biased region" description="Low complexity" evidence="1">
    <location>
        <begin position="565"/>
        <end position="579"/>
    </location>
</feature>
<evidence type="ECO:0000313" key="3">
    <source>
        <dbReference type="Proteomes" id="UP001063166"/>
    </source>
</evidence>
<dbReference type="SUPFAM" id="SSF53474">
    <property type="entry name" value="alpha/beta-Hydrolases"/>
    <property type="match status" value="1"/>
</dbReference>
<dbReference type="Gene3D" id="3.40.50.1820">
    <property type="entry name" value="alpha/beta hydrolase"/>
    <property type="match status" value="1"/>
</dbReference>
<comment type="caution">
    <text evidence="2">The sequence shown here is derived from an EMBL/GenBank/DDBJ whole genome shotgun (WGS) entry which is preliminary data.</text>
</comment>
<keyword evidence="3" id="KW-1185">Reference proteome</keyword>
<feature type="compositionally biased region" description="Basic and acidic residues" evidence="1">
    <location>
        <begin position="646"/>
        <end position="667"/>
    </location>
</feature>
<dbReference type="PANTHER" id="PTHR42103:SF2">
    <property type="entry name" value="AB HYDROLASE-1 DOMAIN-CONTAINING PROTEIN"/>
    <property type="match status" value="1"/>
</dbReference>
<dbReference type="PANTHER" id="PTHR42103">
    <property type="entry name" value="ALPHA/BETA-HYDROLASES SUPERFAMILY PROTEIN"/>
    <property type="match status" value="1"/>
</dbReference>
<feature type="compositionally biased region" description="Polar residues" evidence="1">
    <location>
        <begin position="513"/>
        <end position="527"/>
    </location>
</feature>
<dbReference type="AlphaFoldDB" id="A0A9P3PRJ0"/>
<reference evidence="2" key="1">
    <citation type="submission" date="2022-07" db="EMBL/GenBank/DDBJ databases">
        <title>The genome of Lyophyllum shimeji provides insight into the initial evolution of ectomycorrhizal fungal genome.</title>
        <authorList>
            <person name="Kobayashi Y."/>
            <person name="Shibata T."/>
            <person name="Hirakawa H."/>
            <person name="Shigenobu S."/>
            <person name="Nishiyama T."/>
            <person name="Yamada A."/>
            <person name="Hasebe M."/>
            <person name="Kawaguchi M."/>
        </authorList>
    </citation>
    <scope>NUCLEOTIDE SEQUENCE</scope>
    <source>
        <strain evidence="2">AT787</strain>
    </source>
</reference>